<dbReference type="PROSITE" id="PS51257">
    <property type="entry name" value="PROKAR_LIPOPROTEIN"/>
    <property type="match status" value="1"/>
</dbReference>
<protein>
    <submittedName>
        <fullName evidence="1">Uncharacterized protein</fullName>
    </submittedName>
</protein>
<dbReference type="EMBL" id="LAZR01000705">
    <property type="protein sequence ID" value="KKN60107.1"/>
    <property type="molecule type" value="Genomic_DNA"/>
</dbReference>
<organism evidence="1">
    <name type="scientific">marine sediment metagenome</name>
    <dbReference type="NCBI Taxonomy" id="412755"/>
    <lineage>
        <taxon>unclassified sequences</taxon>
        <taxon>metagenomes</taxon>
        <taxon>ecological metagenomes</taxon>
    </lineage>
</organism>
<comment type="caution">
    <text evidence="1">The sequence shown here is derived from an EMBL/GenBank/DDBJ whole genome shotgun (WGS) entry which is preliminary data.</text>
</comment>
<name>A0A0F9SCS8_9ZZZZ</name>
<sequence>MKKILLVALLVFASCMVYSPVEASEPNLRIEDMTEQQLYSQVNYWLKEAENTKTSWRITSRSNMAQVYQNELLLRSKQ</sequence>
<evidence type="ECO:0000313" key="1">
    <source>
        <dbReference type="EMBL" id="KKN60107.1"/>
    </source>
</evidence>
<gene>
    <name evidence="1" type="ORF">LCGC14_0535760</name>
</gene>
<accession>A0A0F9SCS8</accession>
<proteinExistence type="predicted"/>
<reference evidence="1" key="1">
    <citation type="journal article" date="2015" name="Nature">
        <title>Complex archaea that bridge the gap between prokaryotes and eukaryotes.</title>
        <authorList>
            <person name="Spang A."/>
            <person name="Saw J.H."/>
            <person name="Jorgensen S.L."/>
            <person name="Zaremba-Niedzwiedzka K."/>
            <person name="Martijn J."/>
            <person name="Lind A.E."/>
            <person name="van Eijk R."/>
            <person name="Schleper C."/>
            <person name="Guy L."/>
            <person name="Ettema T.J."/>
        </authorList>
    </citation>
    <scope>NUCLEOTIDE SEQUENCE</scope>
</reference>
<dbReference type="AlphaFoldDB" id="A0A0F9SCS8"/>